<keyword evidence="7" id="KW-0472">Membrane</keyword>
<dbReference type="InterPro" id="IPR001128">
    <property type="entry name" value="Cyt_P450"/>
</dbReference>
<comment type="cofactor">
    <cofactor evidence="1 6">
        <name>heme</name>
        <dbReference type="ChEBI" id="CHEBI:30413"/>
    </cofactor>
</comment>
<name>A0AAI9EFC7_9PEZI</name>
<dbReference type="GO" id="GO:0016705">
    <property type="term" value="F:oxidoreductase activity, acting on paired donors, with incorporation or reduction of molecular oxygen"/>
    <property type="evidence" value="ECO:0007669"/>
    <property type="project" value="InterPro"/>
</dbReference>
<sequence>MALLDNADGNMLQISILLGAILGAASLLVYLFSRPSFPKDAPRLTSDSWPILGSPTFFSKRWEFFRDAVARSKTGNFSFYVGQLPVIGLWGQEERKLFFEHRGLNFGEGYGALFAAAPEVKRDNNPLGKDETRGDDFNNYFQRRLVALLKGPVLKRNLPTLLKDARANLDSLGSSGTTDPFDSIYRMVFQFTMRTVACNEIADDPPLLSRCLSLYETVENAADQWMIMFPWMPLLSKARRTYASAQLYMIFKKVVDDRKRHGRHEEDALQFLIDQGDDLTKIITFVLGSLFAGQLNSGINAAYILCYLAKHPDWIERVREEVTDVADKYCSDQSLPLKDRLMQVPIEAWEGEFPMIDLCLKDTIRLQMAGASFRKNTSGHAIPLKNGEVIPPGAYVAYHVNELHRNPEIYADVDKWDPARYLPERAEDKKQQYAWMGWGLARHPCLGMRFAKLENNLIVAMFVAYFHDVYVSDRYGNPAEIPPPNENNLTAHKPDTPVYLTYKA</sequence>
<keyword evidence="7" id="KW-0812">Transmembrane</keyword>
<keyword evidence="3 6" id="KW-0349">Heme</keyword>
<evidence type="ECO:0000256" key="5">
    <source>
        <dbReference type="ARBA" id="ARBA00023004"/>
    </source>
</evidence>
<reference evidence="8" key="1">
    <citation type="submission" date="2023-11" db="EMBL/GenBank/DDBJ databases">
        <authorList>
            <person name="Alioto T."/>
            <person name="Alioto T."/>
            <person name="Gomez Garrido J."/>
        </authorList>
    </citation>
    <scope>NUCLEOTIDE SEQUENCE</scope>
</reference>
<dbReference type="InterPro" id="IPR036396">
    <property type="entry name" value="Cyt_P450_sf"/>
</dbReference>
<dbReference type="InterPro" id="IPR050529">
    <property type="entry name" value="CYP450_sterol_14alpha_dmase"/>
</dbReference>
<dbReference type="GO" id="GO:0005506">
    <property type="term" value="F:iron ion binding"/>
    <property type="evidence" value="ECO:0007669"/>
    <property type="project" value="InterPro"/>
</dbReference>
<protein>
    <submittedName>
        <fullName evidence="8">Cytochrome P450 6A1</fullName>
    </submittedName>
</protein>
<comment type="caution">
    <text evidence="8">The sequence shown here is derived from an EMBL/GenBank/DDBJ whole genome shotgun (WGS) entry which is preliminary data.</text>
</comment>
<keyword evidence="9" id="KW-1185">Reference proteome</keyword>
<organism evidence="8 9">
    <name type="scientific">Lecanosticta acicola</name>
    <dbReference type="NCBI Taxonomy" id="111012"/>
    <lineage>
        <taxon>Eukaryota</taxon>
        <taxon>Fungi</taxon>
        <taxon>Dikarya</taxon>
        <taxon>Ascomycota</taxon>
        <taxon>Pezizomycotina</taxon>
        <taxon>Dothideomycetes</taxon>
        <taxon>Dothideomycetidae</taxon>
        <taxon>Mycosphaerellales</taxon>
        <taxon>Mycosphaerellaceae</taxon>
        <taxon>Lecanosticta</taxon>
    </lineage>
</organism>
<dbReference type="PANTHER" id="PTHR24304">
    <property type="entry name" value="CYTOCHROME P450 FAMILY 7"/>
    <property type="match status" value="1"/>
</dbReference>
<keyword evidence="4 6" id="KW-0479">Metal-binding</keyword>
<dbReference type="Gene3D" id="1.10.630.10">
    <property type="entry name" value="Cytochrome P450"/>
    <property type="match status" value="1"/>
</dbReference>
<evidence type="ECO:0000256" key="7">
    <source>
        <dbReference type="SAM" id="Phobius"/>
    </source>
</evidence>
<feature type="binding site" description="axial binding residue" evidence="6">
    <location>
        <position position="445"/>
    </location>
    <ligand>
        <name>heme</name>
        <dbReference type="ChEBI" id="CHEBI:30413"/>
    </ligand>
    <ligandPart>
        <name>Fe</name>
        <dbReference type="ChEBI" id="CHEBI:18248"/>
    </ligandPart>
</feature>
<keyword evidence="7" id="KW-1133">Transmembrane helix</keyword>
<dbReference type="CDD" id="cd00302">
    <property type="entry name" value="cytochrome_P450"/>
    <property type="match status" value="1"/>
</dbReference>
<dbReference type="EMBL" id="CAVMBE010000103">
    <property type="protein sequence ID" value="CAK4034075.1"/>
    <property type="molecule type" value="Genomic_DNA"/>
</dbReference>
<evidence type="ECO:0000313" key="9">
    <source>
        <dbReference type="Proteomes" id="UP001296104"/>
    </source>
</evidence>
<accession>A0AAI9EFC7</accession>
<keyword evidence="5 6" id="KW-0408">Iron</keyword>
<evidence type="ECO:0000256" key="4">
    <source>
        <dbReference type="ARBA" id="ARBA00022723"/>
    </source>
</evidence>
<feature type="transmembrane region" description="Helical" evidence="7">
    <location>
        <begin position="12"/>
        <end position="33"/>
    </location>
</feature>
<evidence type="ECO:0000256" key="1">
    <source>
        <dbReference type="ARBA" id="ARBA00001971"/>
    </source>
</evidence>
<proteinExistence type="inferred from homology"/>
<evidence type="ECO:0000313" key="8">
    <source>
        <dbReference type="EMBL" id="CAK4034075.1"/>
    </source>
</evidence>
<evidence type="ECO:0000256" key="2">
    <source>
        <dbReference type="ARBA" id="ARBA00010617"/>
    </source>
</evidence>
<evidence type="ECO:0000256" key="3">
    <source>
        <dbReference type="ARBA" id="ARBA00022617"/>
    </source>
</evidence>
<dbReference type="PRINTS" id="PR00465">
    <property type="entry name" value="EP450IV"/>
</dbReference>
<dbReference type="InterPro" id="IPR002403">
    <property type="entry name" value="Cyt_P450_E_grp-IV"/>
</dbReference>
<dbReference type="AlphaFoldDB" id="A0AAI9EFC7"/>
<dbReference type="SUPFAM" id="SSF48264">
    <property type="entry name" value="Cytochrome P450"/>
    <property type="match status" value="1"/>
</dbReference>
<gene>
    <name evidence="8" type="ORF">LECACI_7A009233</name>
</gene>
<dbReference type="PANTHER" id="PTHR24304:SF2">
    <property type="entry name" value="24-HYDROXYCHOLESTEROL 7-ALPHA-HYDROXYLASE"/>
    <property type="match status" value="1"/>
</dbReference>
<evidence type="ECO:0000256" key="6">
    <source>
        <dbReference type="PIRSR" id="PIRSR602403-1"/>
    </source>
</evidence>
<comment type="similarity">
    <text evidence="2">Belongs to the cytochrome P450 family.</text>
</comment>
<dbReference type="Proteomes" id="UP001296104">
    <property type="component" value="Unassembled WGS sequence"/>
</dbReference>
<dbReference type="GO" id="GO:0020037">
    <property type="term" value="F:heme binding"/>
    <property type="evidence" value="ECO:0007669"/>
    <property type="project" value="InterPro"/>
</dbReference>
<dbReference type="Pfam" id="PF00067">
    <property type="entry name" value="p450"/>
    <property type="match status" value="1"/>
</dbReference>
<dbReference type="GO" id="GO:0004497">
    <property type="term" value="F:monooxygenase activity"/>
    <property type="evidence" value="ECO:0007669"/>
    <property type="project" value="InterPro"/>
</dbReference>